<keyword evidence="2" id="KW-0677">Repeat</keyword>
<feature type="domain" description="C2H2-type" evidence="6">
    <location>
        <begin position="603"/>
        <end position="625"/>
    </location>
</feature>
<gene>
    <name evidence="7" type="ORF">CALMAC_LOCUS8575</name>
</gene>
<dbReference type="Gene3D" id="3.30.160.60">
    <property type="entry name" value="Classic Zinc Finger"/>
    <property type="match status" value="4"/>
</dbReference>
<dbReference type="SUPFAM" id="SSF57667">
    <property type="entry name" value="beta-beta-alpha zinc fingers"/>
    <property type="match status" value="2"/>
</dbReference>
<evidence type="ECO:0000313" key="7">
    <source>
        <dbReference type="EMBL" id="VEN46508.1"/>
    </source>
</evidence>
<name>A0A653CF55_CALMS</name>
<dbReference type="EMBL" id="CAACVG010007665">
    <property type="protein sequence ID" value="VEN46508.1"/>
    <property type="molecule type" value="Genomic_DNA"/>
</dbReference>
<organism evidence="7 8">
    <name type="scientific">Callosobruchus maculatus</name>
    <name type="common">Southern cowpea weevil</name>
    <name type="synonym">Pulse bruchid</name>
    <dbReference type="NCBI Taxonomy" id="64391"/>
    <lineage>
        <taxon>Eukaryota</taxon>
        <taxon>Metazoa</taxon>
        <taxon>Ecdysozoa</taxon>
        <taxon>Arthropoda</taxon>
        <taxon>Hexapoda</taxon>
        <taxon>Insecta</taxon>
        <taxon>Pterygota</taxon>
        <taxon>Neoptera</taxon>
        <taxon>Endopterygota</taxon>
        <taxon>Coleoptera</taxon>
        <taxon>Polyphaga</taxon>
        <taxon>Cucujiformia</taxon>
        <taxon>Chrysomeloidea</taxon>
        <taxon>Chrysomelidae</taxon>
        <taxon>Bruchinae</taxon>
        <taxon>Bruchini</taxon>
        <taxon>Callosobruchus</taxon>
    </lineage>
</organism>
<evidence type="ECO:0000313" key="8">
    <source>
        <dbReference type="Proteomes" id="UP000410492"/>
    </source>
</evidence>
<evidence type="ECO:0000256" key="3">
    <source>
        <dbReference type="ARBA" id="ARBA00022771"/>
    </source>
</evidence>
<proteinExistence type="predicted"/>
<evidence type="ECO:0000256" key="5">
    <source>
        <dbReference type="PROSITE-ProRule" id="PRU00042"/>
    </source>
</evidence>
<dbReference type="PROSITE" id="PS00028">
    <property type="entry name" value="ZINC_FINGER_C2H2_1"/>
    <property type="match status" value="4"/>
</dbReference>
<keyword evidence="1" id="KW-0479">Metal-binding</keyword>
<sequence length="923" mass="105839">MSTSQQVARSVDLSSVLVTMESQMIPGDEAVKLEIEVTAETPELDSESLVVSQSSYQHSNKHDDYKYTNNNRIKDESDDHQACLKCDLQNEHAPTKQKLESEIEFEEMILKNEHDFDTSMDGNSNIVLNRIKDESKDSDASKKCDVQMDMHAYIKLERNSDIEKLIDKKITEGTIEDDSEIVLNGIKDKSNDSDASNKCDVQTNLHACIKLERNSDIEKLTDNKITEGTIENADDSEIVLNRIKDESVDHQACLKCDLHNENAPTKQKLESEIVFEEMILKNEHDFDTSMDGNSNIVLNRIKDESKDSDASKKCDVQMDMHAYIKLERNSDIEKLIDKKITEGTIEDDSEIVLNGIKDKSNDSDASNKCDVQMNLHACIKLERNSDIEKLTDKITEGTIENADDSEIVLNRIKDKPNDSDALNKCDVRTNLHACIKLERNSDIEKLTDNKITEGTIENADDPEIVLNRIKDESNDSDASNKCDVQMNLHAYIKLERNSDTEKLIDKTITKGTIEDDSEIVLNRIKDESNDSDASNKCDVQMDMQAYIKLERNSDIEKLIDKKITEGTIEHEDDSEIVFNSFEWLSPQRELPNTVSKKTRKKSFVCFNCNYATNRKQHLISHMKQHQFWWRKFANPHSLHISAKLDETFNSTEALNDDTVEKHELYKCTHCGYGTRTKSIFDRHILKHTESPGSPYINRCKHCDATFKKNETLEDHIVKKHPDFIASVSRKIHTCTHCTYKTILLNGLTRHMSKHSEASGKSGRGIICVHCKVTFKRSEILDEHIVKKHPEFIDSVSRKIFECKQCTYKSIRKSHVDKHVLRSHERSGLKLNKCSHCKESFRKKQNLDDHIIKKHPDFIASVSHKIHQCTQCEYKTTRKDTLVQHMASHAEAAGSCPYCDMMFKLKRNLEAHIAKKHPKARKKP</sequence>
<keyword evidence="4" id="KW-0862">Zinc</keyword>
<dbReference type="AlphaFoldDB" id="A0A653CF55"/>
<dbReference type="Proteomes" id="UP000410492">
    <property type="component" value="Unassembled WGS sequence"/>
</dbReference>
<reference evidence="7 8" key="1">
    <citation type="submission" date="2019-01" db="EMBL/GenBank/DDBJ databases">
        <authorList>
            <person name="Sayadi A."/>
        </authorList>
    </citation>
    <scope>NUCLEOTIDE SEQUENCE [LARGE SCALE GENOMIC DNA]</scope>
</reference>
<dbReference type="GO" id="GO:0008270">
    <property type="term" value="F:zinc ion binding"/>
    <property type="evidence" value="ECO:0007669"/>
    <property type="project" value="UniProtKB-KW"/>
</dbReference>
<evidence type="ECO:0000259" key="6">
    <source>
        <dbReference type="PROSITE" id="PS50157"/>
    </source>
</evidence>
<dbReference type="Pfam" id="PF00096">
    <property type="entry name" value="zf-C2H2"/>
    <property type="match status" value="1"/>
</dbReference>
<evidence type="ECO:0000256" key="1">
    <source>
        <dbReference type="ARBA" id="ARBA00022723"/>
    </source>
</evidence>
<dbReference type="InterPro" id="IPR036236">
    <property type="entry name" value="Znf_C2H2_sf"/>
</dbReference>
<dbReference type="PANTHER" id="PTHR24379:SF121">
    <property type="entry name" value="C2H2-TYPE DOMAIN-CONTAINING PROTEIN"/>
    <property type="match status" value="1"/>
</dbReference>
<evidence type="ECO:0000256" key="2">
    <source>
        <dbReference type="ARBA" id="ARBA00022737"/>
    </source>
</evidence>
<feature type="domain" description="C2H2-type" evidence="6">
    <location>
        <begin position="665"/>
        <end position="692"/>
    </location>
</feature>
<keyword evidence="8" id="KW-1185">Reference proteome</keyword>
<protein>
    <recommendedName>
        <fullName evidence="6">C2H2-type domain-containing protein</fullName>
    </recommendedName>
</protein>
<dbReference type="SMART" id="SM00355">
    <property type="entry name" value="ZnF_C2H2"/>
    <property type="match status" value="9"/>
</dbReference>
<evidence type="ECO:0000256" key="4">
    <source>
        <dbReference type="ARBA" id="ARBA00022833"/>
    </source>
</evidence>
<dbReference type="OrthoDB" id="6336709at2759"/>
<keyword evidence="3 5" id="KW-0863">Zinc-finger</keyword>
<dbReference type="InterPro" id="IPR013087">
    <property type="entry name" value="Znf_C2H2_type"/>
</dbReference>
<accession>A0A653CF55</accession>
<dbReference type="PANTHER" id="PTHR24379">
    <property type="entry name" value="KRAB AND ZINC FINGER DOMAIN-CONTAINING"/>
    <property type="match status" value="1"/>
</dbReference>
<dbReference type="PROSITE" id="PS50157">
    <property type="entry name" value="ZINC_FINGER_C2H2_2"/>
    <property type="match status" value="2"/>
</dbReference>